<feature type="transmembrane region" description="Helical" evidence="1">
    <location>
        <begin position="57"/>
        <end position="81"/>
    </location>
</feature>
<keyword evidence="1" id="KW-1133">Transmembrane helix</keyword>
<organism evidence="2 3">
    <name type="scientific">Aquicoccus porphyridii</name>
    <dbReference type="NCBI Taxonomy" id="1852029"/>
    <lineage>
        <taxon>Bacteria</taxon>
        <taxon>Pseudomonadati</taxon>
        <taxon>Pseudomonadota</taxon>
        <taxon>Alphaproteobacteria</taxon>
        <taxon>Rhodobacterales</taxon>
        <taxon>Paracoccaceae</taxon>
        <taxon>Aquicoccus</taxon>
    </lineage>
</organism>
<dbReference type="EMBL" id="VINQ01000008">
    <property type="protein sequence ID" value="KAA0914642.1"/>
    <property type="molecule type" value="Genomic_DNA"/>
</dbReference>
<comment type="caution">
    <text evidence="2">The sequence shown here is derived from an EMBL/GenBank/DDBJ whole genome shotgun (WGS) entry which is preliminary data.</text>
</comment>
<feature type="transmembrane region" description="Helical" evidence="1">
    <location>
        <begin position="28"/>
        <end position="45"/>
    </location>
</feature>
<proteinExistence type="predicted"/>
<protein>
    <submittedName>
        <fullName evidence="2">Uncharacterized protein</fullName>
    </submittedName>
</protein>
<keyword evidence="1" id="KW-0812">Transmembrane</keyword>
<dbReference type="Proteomes" id="UP000325291">
    <property type="component" value="Unassembled WGS sequence"/>
</dbReference>
<sequence>MIYAIPLLFLTGGVILGVVLARHARWGAFWSAVVAATVLAGWLFLSAQGKTDGWDAIATFLPALLLLAPMALGMLLGAAVVRMRGR</sequence>
<dbReference type="AlphaFoldDB" id="A0A5A9ZC86"/>
<feature type="transmembrane region" description="Helical" evidence="1">
    <location>
        <begin position="6"/>
        <end position="21"/>
    </location>
</feature>
<keyword evidence="3" id="KW-1185">Reference proteome</keyword>
<evidence type="ECO:0000256" key="1">
    <source>
        <dbReference type="SAM" id="Phobius"/>
    </source>
</evidence>
<evidence type="ECO:0000313" key="2">
    <source>
        <dbReference type="EMBL" id="KAA0914642.1"/>
    </source>
</evidence>
<keyword evidence="1" id="KW-0472">Membrane</keyword>
<name>A0A5A9ZC86_9RHOB</name>
<reference evidence="2 3" key="1">
    <citation type="submission" date="2019-07" db="EMBL/GenBank/DDBJ databases">
        <title>Aquicoccus porphyridii gen. nov., sp. nov., isolated from a small marine red alga, Porphyridium marinum.</title>
        <authorList>
            <person name="Liu L."/>
        </authorList>
    </citation>
    <scope>NUCLEOTIDE SEQUENCE [LARGE SCALE GENOMIC DNA]</scope>
    <source>
        <strain evidence="2 3">L1 8-17</strain>
    </source>
</reference>
<dbReference type="RefSeq" id="WP_111366573.1">
    <property type="nucleotide sequence ID" value="NZ_VINQ01000008.1"/>
</dbReference>
<gene>
    <name evidence="2" type="ORF">FLO80_11560</name>
</gene>
<evidence type="ECO:0000313" key="3">
    <source>
        <dbReference type="Proteomes" id="UP000325291"/>
    </source>
</evidence>
<accession>A0A5A9ZC86</accession>